<feature type="region of interest" description="Disordered" evidence="4">
    <location>
        <begin position="40"/>
        <end position="64"/>
    </location>
</feature>
<organism evidence="6 7">
    <name type="scientific">Halobacterium bonnevillei</name>
    <dbReference type="NCBI Taxonomy" id="2692200"/>
    <lineage>
        <taxon>Archaea</taxon>
        <taxon>Methanobacteriati</taxon>
        <taxon>Methanobacteriota</taxon>
        <taxon>Stenosarchaea group</taxon>
        <taxon>Halobacteria</taxon>
        <taxon>Halobacteriales</taxon>
        <taxon>Halobacteriaceae</taxon>
        <taxon>Halobacterium</taxon>
    </lineage>
</organism>
<accession>A0A6B0SJP2</accession>
<dbReference type="InterPro" id="IPR007742">
    <property type="entry name" value="NosD_dom"/>
</dbReference>
<evidence type="ECO:0000256" key="2">
    <source>
        <dbReference type="ARBA" id="ARBA00022737"/>
    </source>
</evidence>
<dbReference type="Gene3D" id="2.160.20.10">
    <property type="entry name" value="Single-stranded right-handed beta-helix, Pectin lyase-like"/>
    <property type="match status" value="1"/>
</dbReference>
<dbReference type="InterPro" id="IPR012334">
    <property type="entry name" value="Pectin_lyas_fold"/>
</dbReference>
<evidence type="ECO:0000259" key="5">
    <source>
        <dbReference type="SMART" id="SM00722"/>
    </source>
</evidence>
<proteinExistence type="predicted"/>
<dbReference type="InterPro" id="IPR051550">
    <property type="entry name" value="SCF-Subunits/Alg-Epimerases"/>
</dbReference>
<evidence type="ECO:0000313" key="6">
    <source>
        <dbReference type="EMBL" id="MXR21918.1"/>
    </source>
</evidence>
<dbReference type="SMART" id="SM00722">
    <property type="entry name" value="CASH"/>
    <property type="match status" value="2"/>
</dbReference>
<dbReference type="InterPro" id="IPR006626">
    <property type="entry name" value="PbH1"/>
</dbReference>
<dbReference type="InterPro" id="IPR006633">
    <property type="entry name" value="Carb-bd_sugar_hydrolysis-dom"/>
</dbReference>
<dbReference type="EMBL" id="WUUU01000170">
    <property type="protein sequence ID" value="MXR21918.1"/>
    <property type="molecule type" value="Genomic_DNA"/>
</dbReference>
<dbReference type="NCBIfam" id="TIGR03804">
    <property type="entry name" value="para_beta_helix"/>
    <property type="match status" value="1"/>
</dbReference>
<dbReference type="PANTHER" id="PTHR22990">
    <property type="entry name" value="F-BOX ONLY PROTEIN"/>
    <property type="match status" value="1"/>
</dbReference>
<keyword evidence="3" id="KW-0833">Ubl conjugation pathway</keyword>
<evidence type="ECO:0000256" key="1">
    <source>
        <dbReference type="ARBA" id="ARBA00004906"/>
    </source>
</evidence>
<sequence length="462" mass="49830">MSERAVEVGFAVVVAVLLVVSVGAVVATPVDDATRQTNIDFDQQVPESYDFDDPTGDAGDGTAAIDGQQYDSLAAAVDAAEPGDTVEVQGHVAGPITLDTPNVTIAGTSPSDAVISGDEDGNVVTINASDVTVRDVWVRDAGYSTADNDAAVWLAGANSSVEDARITNTTFGVWIDGVPDARVAGTTIVGRSSIERFSDRGNGIQLWRASSAEIADNRITDVRDGIYFSWSSDVQAYGNTMWDLRYGVHYMYSDRNRLENNTAFDNDVGYALMISDDLEILNNTAVNNSGTSGHGILVREVDHSTIAGNDLVGNDNGIFYYNSQDDEFADNLVLANDVGVHLTAGSTNLHGHGNTFIDNADAMYAVVGQQVAWNTTDRGNYWDDASTVDVDHDGVSEVRFQPEGTVERLTRDHPEVRVFSSSPAFDAVRLASRSVPLVETRGVVDHYPLESPAHDDWRRYYE</sequence>
<name>A0A6B0SJP2_9EURY</name>
<dbReference type="SMART" id="SM00710">
    <property type="entry name" value="PbH1"/>
    <property type="match status" value="9"/>
</dbReference>
<dbReference type="AlphaFoldDB" id="A0A6B0SJP2"/>
<feature type="domain" description="Carbohydrate-binding/sugar hydrolysis" evidence="5">
    <location>
        <begin position="81"/>
        <end position="229"/>
    </location>
</feature>
<evidence type="ECO:0000256" key="3">
    <source>
        <dbReference type="ARBA" id="ARBA00022786"/>
    </source>
</evidence>
<dbReference type="Proteomes" id="UP000471521">
    <property type="component" value="Unassembled WGS sequence"/>
</dbReference>
<comment type="pathway">
    <text evidence="1">Protein modification; protein ubiquitination.</text>
</comment>
<dbReference type="InterPro" id="IPR022441">
    <property type="entry name" value="Para_beta_helix_rpt-2"/>
</dbReference>
<dbReference type="NCBIfam" id="TIGR04247">
    <property type="entry name" value="NosD_copper_fam"/>
    <property type="match status" value="1"/>
</dbReference>
<evidence type="ECO:0000256" key="4">
    <source>
        <dbReference type="SAM" id="MobiDB-lite"/>
    </source>
</evidence>
<feature type="domain" description="Carbohydrate-binding/sugar hydrolysis" evidence="5">
    <location>
        <begin position="235"/>
        <end position="398"/>
    </location>
</feature>
<evidence type="ECO:0000313" key="7">
    <source>
        <dbReference type="Proteomes" id="UP000471521"/>
    </source>
</evidence>
<keyword evidence="7" id="KW-1185">Reference proteome</keyword>
<protein>
    <submittedName>
        <fullName evidence="6">Nitrous oxide reductase family maturation protein NosD</fullName>
    </submittedName>
</protein>
<dbReference type="InterPro" id="IPR011050">
    <property type="entry name" value="Pectin_lyase_fold/virulence"/>
</dbReference>
<dbReference type="SUPFAM" id="SSF51126">
    <property type="entry name" value="Pectin lyase-like"/>
    <property type="match status" value="1"/>
</dbReference>
<gene>
    <name evidence="6" type="primary">nosD</name>
    <name evidence="6" type="ORF">GRX66_15380</name>
</gene>
<dbReference type="PANTHER" id="PTHR22990:SF15">
    <property type="entry name" value="F-BOX ONLY PROTEIN 10"/>
    <property type="match status" value="1"/>
</dbReference>
<reference evidence="6 7" key="1">
    <citation type="submission" date="2019-12" db="EMBL/GenBank/DDBJ databases">
        <title>Isolation and characterization of three novel carbon monoxide-oxidizing members of Halobacteria from salione crusts and soils.</title>
        <authorList>
            <person name="Myers M.R."/>
            <person name="King G.M."/>
        </authorList>
    </citation>
    <scope>NUCLEOTIDE SEQUENCE [LARGE SCALE GENOMIC DNA]</scope>
    <source>
        <strain evidence="6 7">PCN9</strain>
    </source>
</reference>
<keyword evidence="2" id="KW-0677">Repeat</keyword>
<dbReference type="InterPro" id="IPR026464">
    <property type="entry name" value="NosD_copper_fam"/>
</dbReference>
<dbReference type="RefSeq" id="WP_325064147.1">
    <property type="nucleotide sequence ID" value="NZ_WUUU01000170.1"/>
</dbReference>
<comment type="caution">
    <text evidence="6">The sequence shown here is derived from an EMBL/GenBank/DDBJ whole genome shotgun (WGS) entry which is preliminary data.</text>
</comment>
<dbReference type="Pfam" id="PF05048">
    <property type="entry name" value="NosD"/>
    <property type="match status" value="1"/>
</dbReference>